<comment type="cofactor">
    <cofactor evidence="2">
        <name>a divalent metal cation</name>
        <dbReference type="ChEBI" id="CHEBI:60240"/>
    </cofactor>
</comment>
<dbReference type="InterPro" id="IPR024654">
    <property type="entry name" value="Calcineurin-like_PHP_lpxH"/>
</dbReference>
<dbReference type="NCBIfam" id="TIGR00040">
    <property type="entry name" value="yfcE"/>
    <property type="match status" value="1"/>
</dbReference>
<comment type="similarity">
    <text evidence="1 2">Belongs to the metallophosphoesterase superfamily. YfcE family.</text>
</comment>
<evidence type="ECO:0000256" key="1">
    <source>
        <dbReference type="ARBA" id="ARBA00008950"/>
    </source>
</evidence>
<evidence type="ECO:0000256" key="2">
    <source>
        <dbReference type="RuleBase" id="RU362039"/>
    </source>
</evidence>
<evidence type="ECO:0000259" key="3">
    <source>
        <dbReference type="Pfam" id="PF12850"/>
    </source>
</evidence>
<gene>
    <name evidence="4" type="ORF">ACFO4L_12805</name>
</gene>
<dbReference type="CDD" id="cd00841">
    <property type="entry name" value="MPP_YfcE"/>
    <property type="match status" value="1"/>
</dbReference>
<accession>A0ABV9P0W8</accession>
<dbReference type="Proteomes" id="UP001595896">
    <property type="component" value="Unassembled WGS sequence"/>
</dbReference>
<organism evidence="4 5">
    <name type="scientific">Bacillus daqingensis</name>
    <dbReference type="NCBI Taxonomy" id="872396"/>
    <lineage>
        <taxon>Bacteria</taxon>
        <taxon>Bacillati</taxon>
        <taxon>Bacillota</taxon>
        <taxon>Bacilli</taxon>
        <taxon>Bacillales</taxon>
        <taxon>Bacillaceae</taxon>
        <taxon>Bacillus</taxon>
    </lineage>
</organism>
<reference evidence="5" key="1">
    <citation type="journal article" date="2019" name="Int. J. Syst. Evol. Microbiol.">
        <title>The Global Catalogue of Microorganisms (GCM) 10K type strain sequencing project: providing services to taxonomists for standard genome sequencing and annotation.</title>
        <authorList>
            <consortium name="The Broad Institute Genomics Platform"/>
            <consortium name="The Broad Institute Genome Sequencing Center for Infectious Disease"/>
            <person name="Wu L."/>
            <person name="Ma J."/>
        </authorList>
    </citation>
    <scope>NUCLEOTIDE SEQUENCE [LARGE SCALE GENOMIC DNA]</scope>
    <source>
        <strain evidence="5">JCM 12165</strain>
    </source>
</reference>
<dbReference type="EC" id="3.1.4.-" evidence="2"/>
<dbReference type="RefSeq" id="WP_377910069.1">
    <property type="nucleotide sequence ID" value="NZ_JBHSGK010000013.1"/>
</dbReference>
<protein>
    <recommendedName>
        <fullName evidence="2">Phosphoesterase</fullName>
        <ecNumber evidence="2">3.1.4.-</ecNumber>
    </recommendedName>
</protein>
<comment type="caution">
    <text evidence="4">The sequence shown here is derived from an EMBL/GenBank/DDBJ whole genome shotgun (WGS) entry which is preliminary data.</text>
</comment>
<proteinExistence type="inferred from homology"/>
<evidence type="ECO:0000313" key="4">
    <source>
        <dbReference type="EMBL" id="MFC4737474.1"/>
    </source>
</evidence>
<name>A0ABV9P0W8_9BACI</name>
<dbReference type="PANTHER" id="PTHR11124">
    <property type="entry name" value="VACUOLAR SORTING PROTEIN VPS29"/>
    <property type="match status" value="1"/>
</dbReference>
<keyword evidence="2" id="KW-0479">Metal-binding</keyword>
<dbReference type="InterPro" id="IPR000979">
    <property type="entry name" value="Phosphodiesterase_MJ0936/Vps29"/>
</dbReference>
<dbReference type="EMBL" id="JBHSGK010000013">
    <property type="protein sequence ID" value="MFC4737474.1"/>
    <property type="molecule type" value="Genomic_DNA"/>
</dbReference>
<dbReference type="Gene3D" id="3.60.21.10">
    <property type="match status" value="1"/>
</dbReference>
<dbReference type="InterPro" id="IPR041802">
    <property type="entry name" value="MPP_YfcE"/>
</dbReference>
<dbReference type="Pfam" id="PF12850">
    <property type="entry name" value="Metallophos_2"/>
    <property type="match status" value="1"/>
</dbReference>
<dbReference type="InterPro" id="IPR029052">
    <property type="entry name" value="Metallo-depent_PP-like"/>
</dbReference>
<sequence>MKVLIMSDSHGWTSEVAEVVERHRGEVEGVIHCGDSELEADAEELKGTAVVRGNCDMHSGFPEEVTEDMAGLRFFAAHGHLLNVKTTEMNLLYKAEEQAADIVCFGHTHVPAAVQEKGTILINPGSMRLPRQYPDGTYVLLENGGAQVTVTFMTMDGEPVDELSKTFTLRG</sequence>
<evidence type="ECO:0000313" key="5">
    <source>
        <dbReference type="Proteomes" id="UP001595896"/>
    </source>
</evidence>
<dbReference type="SUPFAM" id="SSF56300">
    <property type="entry name" value="Metallo-dependent phosphatases"/>
    <property type="match status" value="1"/>
</dbReference>
<feature type="domain" description="Calcineurin-like phosphoesterase" evidence="3">
    <location>
        <begin position="1"/>
        <end position="142"/>
    </location>
</feature>
<keyword evidence="5" id="KW-1185">Reference proteome</keyword>